<dbReference type="PROSITE" id="PS50893">
    <property type="entry name" value="ABC_TRANSPORTER_2"/>
    <property type="match status" value="1"/>
</dbReference>
<dbReference type="InterPro" id="IPR003439">
    <property type="entry name" value="ABC_transporter-like_ATP-bd"/>
</dbReference>
<evidence type="ECO:0000313" key="8">
    <source>
        <dbReference type="Proteomes" id="UP001221217"/>
    </source>
</evidence>
<accession>A0AAJ1IEE0</accession>
<proteinExistence type="predicted"/>
<sequence length="255" mass="28569">MIHLKNAEFRYGQGFHLKPVSIRIKKATFTVLTGPNGSGKSTLFSLINGIVKPTSGSVTLDGVEVSTLNDRERARFMGMVPQRNAINFDYTVDELVAMGRYPYQKLFSGESENDRKIIDEVIERLDLEYYRNRRIGSLSGGEYQRVLLARVLVQQTDVLLLDEPGNHLDLKHQTMLLNLLSEEVKGGKTVVAVLHDLNQAIHFADYGLLLDDGNCIASGLPREFLTKEMIKNVFDVDMKEYRSAAGGLMFGLAEL</sequence>
<dbReference type="InterPro" id="IPR003593">
    <property type="entry name" value="AAA+_ATPase"/>
</dbReference>
<comment type="caution">
    <text evidence="7">The sequence shown here is derived from an EMBL/GenBank/DDBJ whole genome shotgun (WGS) entry which is preliminary data.</text>
</comment>
<evidence type="ECO:0000256" key="4">
    <source>
        <dbReference type="ARBA" id="ARBA00022967"/>
    </source>
</evidence>
<reference evidence="7 8" key="1">
    <citation type="submission" date="2022-12" db="EMBL/GenBank/DDBJ databases">
        <title>Metagenome assembled genome from gulf of manar.</title>
        <authorList>
            <person name="Kohli P."/>
            <person name="Pk S."/>
            <person name="Venkata Ramana C."/>
            <person name="Sasikala C."/>
        </authorList>
    </citation>
    <scope>NUCLEOTIDE SEQUENCE [LARGE SCALE GENOMIC DNA]</scope>
    <source>
        <strain evidence="7">JB008</strain>
    </source>
</reference>
<keyword evidence="3 7" id="KW-0067">ATP-binding</keyword>
<dbReference type="EMBL" id="JAQQAL010000015">
    <property type="protein sequence ID" value="MDC7226629.1"/>
    <property type="molecule type" value="Genomic_DNA"/>
</dbReference>
<dbReference type="Proteomes" id="UP001221217">
    <property type="component" value="Unassembled WGS sequence"/>
</dbReference>
<keyword evidence="2" id="KW-0547">Nucleotide-binding</keyword>
<dbReference type="Pfam" id="PF00005">
    <property type="entry name" value="ABC_tran"/>
    <property type="match status" value="1"/>
</dbReference>
<evidence type="ECO:0000256" key="3">
    <source>
        <dbReference type="ARBA" id="ARBA00022840"/>
    </source>
</evidence>
<evidence type="ECO:0000256" key="2">
    <source>
        <dbReference type="ARBA" id="ARBA00022741"/>
    </source>
</evidence>
<comment type="function">
    <text evidence="5">Part of the ABC transporter complex HmuTUV involved in hemin import. Responsible for energy coupling to the transport system.</text>
</comment>
<dbReference type="SMART" id="SM00382">
    <property type="entry name" value="AAA"/>
    <property type="match status" value="1"/>
</dbReference>
<evidence type="ECO:0000256" key="1">
    <source>
        <dbReference type="ARBA" id="ARBA00022448"/>
    </source>
</evidence>
<dbReference type="SUPFAM" id="SSF52540">
    <property type="entry name" value="P-loop containing nucleoside triphosphate hydrolases"/>
    <property type="match status" value="1"/>
</dbReference>
<evidence type="ECO:0000256" key="5">
    <source>
        <dbReference type="ARBA" id="ARBA00037066"/>
    </source>
</evidence>
<dbReference type="GO" id="GO:0005524">
    <property type="term" value="F:ATP binding"/>
    <property type="evidence" value="ECO:0007669"/>
    <property type="project" value="UniProtKB-KW"/>
</dbReference>
<evidence type="ECO:0000259" key="6">
    <source>
        <dbReference type="PROSITE" id="PS50893"/>
    </source>
</evidence>
<keyword evidence="1" id="KW-0813">Transport</keyword>
<dbReference type="GO" id="GO:0016887">
    <property type="term" value="F:ATP hydrolysis activity"/>
    <property type="evidence" value="ECO:0007669"/>
    <property type="project" value="InterPro"/>
</dbReference>
<dbReference type="AlphaFoldDB" id="A0AAJ1IEE0"/>
<dbReference type="PANTHER" id="PTHR42794:SF1">
    <property type="entry name" value="HEMIN IMPORT ATP-BINDING PROTEIN HMUV"/>
    <property type="match status" value="1"/>
</dbReference>
<dbReference type="InterPro" id="IPR027417">
    <property type="entry name" value="P-loop_NTPase"/>
</dbReference>
<dbReference type="CDD" id="cd03214">
    <property type="entry name" value="ABC_Iron-Siderophores_B12_Hemin"/>
    <property type="match status" value="1"/>
</dbReference>
<name>A0AAJ1IEE0_9SPIO</name>
<feature type="domain" description="ABC transporter" evidence="6">
    <location>
        <begin position="2"/>
        <end position="237"/>
    </location>
</feature>
<organism evidence="7 8">
    <name type="scientific">Candidatus Thalassospirochaeta sargassi</name>
    <dbReference type="NCBI Taxonomy" id="3119039"/>
    <lineage>
        <taxon>Bacteria</taxon>
        <taxon>Pseudomonadati</taxon>
        <taxon>Spirochaetota</taxon>
        <taxon>Spirochaetia</taxon>
        <taxon>Spirochaetales</taxon>
        <taxon>Spirochaetaceae</taxon>
        <taxon>Candidatus Thalassospirochaeta</taxon>
    </lineage>
</organism>
<gene>
    <name evidence="7" type="ORF">PQJ61_07675</name>
</gene>
<dbReference type="FunFam" id="3.40.50.300:FF:000134">
    <property type="entry name" value="Iron-enterobactin ABC transporter ATP-binding protein"/>
    <property type="match status" value="1"/>
</dbReference>
<keyword evidence="4" id="KW-1278">Translocase</keyword>
<dbReference type="PANTHER" id="PTHR42794">
    <property type="entry name" value="HEMIN IMPORT ATP-BINDING PROTEIN HMUV"/>
    <property type="match status" value="1"/>
</dbReference>
<evidence type="ECO:0000313" key="7">
    <source>
        <dbReference type="EMBL" id="MDC7226629.1"/>
    </source>
</evidence>
<protein>
    <submittedName>
        <fullName evidence="7">ABC transporter ATP-binding protein</fullName>
    </submittedName>
</protein>
<dbReference type="Gene3D" id="3.40.50.300">
    <property type="entry name" value="P-loop containing nucleotide triphosphate hydrolases"/>
    <property type="match status" value="1"/>
</dbReference>